<dbReference type="EMBL" id="JACHFK010000011">
    <property type="protein sequence ID" value="MBB5378208.1"/>
    <property type="molecule type" value="Genomic_DNA"/>
</dbReference>
<feature type="transmembrane region" description="Helical" evidence="1">
    <location>
        <begin position="77"/>
        <end position="96"/>
    </location>
</feature>
<feature type="transmembrane region" description="Helical" evidence="1">
    <location>
        <begin position="142"/>
        <end position="163"/>
    </location>
</feature>
<sequence>MREFHALLREWETFYLLLGTAGATLAGLMFIAVTVGERLTRRTRMPLLRAHLDPALLALLLTLILSATLLMPSLTRFWFGTVLVGSGAGGVIYMLAVQRALPPPKRRRWDGPDWMWYAVAPLLSSGLLIAAGALAFTGQSRAALTTAALTLILLLLMGVRNAWDLVTFSIMMDSPEPGHDATPRDPPPA</sequence>
<reference evidence="5" key="2">
    <citation type="journal article" date="2019" name="Int. J. Syst. Evol. Microbiol.">
        <title>The Global Catalogue of Microorganisms (GCM) 10K type strain sequencing project: providing services to taxonomists for standard genome sequencing and annotation.</title>
        <authorList>
            <consortium name="The Broad Institute Genomics Platform"/>
            <consortium name="The Broad Institute Genome Sequencing Center for Infectious Disease"/>
            <person name="Wu L."/>
            <person name="Ma J."/>
        </authorList>
    </citation>
    <scope>NUCLEOTIDE SEQUENCE [LARGE SCALE GENOMIC DNA]</scope>
    <source>
        <strain evidence="5">CGMCC 1.18437</strain>
    </source>
</reference>
<reference evidence="3 4" key="3">
    <citation type="submission" date="2020-08" db="EMBL/GenBank/DDBJ databases">
        <title>Genomic Encyclopedia of Type Strains, Phase IV (KMG-IV): sequencing the most valuable type-strain genomes for metagenomic binning, comparative biology and taxonomic classification.</title>
        <authorList>
            <person name="Goeker M."/>
        </authorList>
    </citation>
    <scope>NUCLEOTIDE SEQUENCE [LARGE SCALE GENOMIC DNA]</scope>
    <source>
        <strain evidence="3 4">DSM 27521</strain>
    </source>
</reference>
<reference evidence="2" key="4">
    <citation type="submission" date="2024-05" db="EMBL/GenBank/DDBJ databases">
        <authorList>
            <person name="Sun Q."/>
            <person name="Zhou Y."/>
        </authorList>
    </citation>
    <scope>NUCLEOTIDE SEQUENCE</scope>
    <source>
        <strain evidence="2">CGMCC 1.18437</strain>
    </source>
</reference>
<feature type="transmembrane region" description="Helical" evidence="1">
    <location>
        <begin position="14"/>
        <end position="35"/>
    </location>
</feature>
<reference evidence="2" key="1">
    <citation type="journal article" date="2014" name="Int. J. Syst. Evol. Microbiol.">
        <title>Complete genome of a new Firmicutes species belonging to the dominant human colonic microbiota ('Ruminococcus bicirculans') reveals two chromosomes and a selective capacity to utilize plant glucans.</title>
        <authorList>
            <consortium name="NISC Comparative Sequencing Program"/>
            <person name="Wegmann U."/>
            <person name="Louis P."/>
            <person name="Goesmann A."/>
            <person name="Henrissat B."/>
            <person name="Duncan S.H."/>
            <person name="Flint H.J."/>
        </authorList>
    </citation>
    <scope>NUCLEOTIDE SEQUENCE</scope>
    <source>
        <strain evidence="2">CGMCC 1.18437</strain>
    </source>
</reference>
<organism evidence="3 4">
    <name type="scientific">Deinococcus metalli</name>
    <dbReference type="NCBI Taxonomy" id="1141878"/>
    <lineage>
        <taxon>Bacteria</taxon>
        <taxon>Thermotogati</taxon>
        <taxon>Deinococcota</taxon>
        <taxon>Deinococci</taxon>
        <taxon>Deinococcales</taxon>
        <taxon>Deinococcaceae</taxon>
        <taxon>Deinococcus</taxon>
    </lineage>
</organism>
<dbReference type="EMBL" id="BNAJ01000011">
    <property type="protein sequence ID" value="GHF56835.1"/>
    <property type="molecule type" value="Genomic_DNA"/>
</dbReference>
<dbReference type="RefSeq" id="WP_184114498.1">
    <property type="nucleotide sequence ID" value="NZ_BNAJ01000011.1"/>
</dbReference>
<evidence type="ECO:0000256" key="1">
    <source>
        <dbReference type="SAM" id="Phobius"/>
    </source>
</evidence>
<evidence type="ECO:0000313" key="2">
    <source>
        <dbReference type="EMBL" id="GHF56835.1"/>
    </source>
</evidence>
<feature type="transmembrane region" description="Helical" evidence="1">
    <location>
        <begin position="116"/>
        <end position="136"/>
    </location>
</feature>
<keyword evidence="1" id="KW-0472">Membrane</keyword>
<gene>
    <name evidence="2" type="ORF">GCM10017781_36470</name>
    <name evidence="3" type="ORF">HNQ07_003709</name>
</gene>
<keyword evidence="1" id="KW-0812">Transmembrane</keyword>
<keyword evidence="5" id="KW-1185">Reference proteome</keyword>
<evidence type="ECO:0000313" key="3">
    <source>
        <dbReference type="EMBL" id="MBB5378208.1"/>
    </source>
</evidence>
<comment type="caution">
    <text evidence="3">The sequence shown here is derived from an EMBL/GenBank/DDBJ whole genome shotgun (WGS) entry which is preliminary data.</text>
</comment>
<dbReference type="AlphaFoldDB" id="A0A7W8KI53"/>
<accession>A0A7W8KI53</accession>
<keyword evidence="1" id="KW-1133">Transmembrane helix</keyword>
<protein>
    <submittedName>
        <fullName evidence="3">Uncharacterized protein</fullName>
    </submittedName>
</protein>
<dbReference type="Proteomes" id="UP000539473">
    <property type="component" value="Unassembled WGS sequence"/>
</dbReference>
<dbReference type="Proteomes" id="UP000619376">
    <property type="component" value="Unassembled WGS sequence"/>
</dbReference>
<name>A0A7W8KI53_9DEIO</name>
<feature type="transmembrane region" description="Helical" evidence="1">
    <location>
        <begin position="55"/>
        <end position="71"/>
    </location>
</feature>
<evidence type="ECO:0000313" key="5">
    <source>
        <dbReference type="Proteomes" id="UP000619376"/>
    </source>
</evidence>
<evidence type="ECO:0000313" key="4">
    <source>
        <dbReference type="Proteomes" id="UP000539473"/>
    </source>
</evidence>
<proteinExistence type="predicted"/>